<accession>A0A0F8X7C5</accession>
<feature type="non-terminal residue" evidence="1">
    <location>
        <position position="1"/>
    </location>
</feature>
<evidence type="ECO:0000313" key="1">
    <source>
        <dbReference type="EMBL" id="KKK65012.1"/>
    </source>
</evidence>
<comment type="caution">
    <text evidence="1">The sequence shown here is derived from an EMBL/GenBank/DDBJ whole genome shotgun (WGS) entry which is preliminary data.</text>
</comment>
<sequence>SKQLWQLMLDAEIELARRGSGSAETYQKLLSRVSQASTAGMLSPYLADYYNGVLYERLGKHRQSLSAYENALSRATTPKDRIRAQSKVSELRIQIAMASG</sequence>
<reference evidence="1" key="1">
    <citation type="journal article" date="2015" name="Nature">
        <title>Complex archaea that bridge the gap between prokaryotes and eukaryotes.</title>
        <authorList>
            <person name="Spang A."/>
            <person name="Saw J.H."/>
            <person name="Jorgensen S.L."/>
            <person name="Zaremba-Niedzwiedzka K."/>
            <person name="Martijn J."/>
            <person name="Lind A.E."/>
            <person name="van Eijk R."/>
            <person name="Schleper C."/>
            <person name="Guy L."/>
            <person name="Ettema T.J."/>
        </authorList>
    </citation>
    <scope>NUCLEOTIDE SEQUENCE</scope>
</reference>
<gene>
    <name evidence="1" type="ORF">LCGC14_2978420</name>
</gene>
<proteinExistence type="predicted"/>
<name>A0A0F8X7C5_9ZZZZ</name>
<dbReference type="EMBL" id="LAZR01060761">
    <property type="protein sequence ID" value="KKK65012.1"/>
    <property type="molecule type" value="Genomic_DNA"/>
</dbReference>
<protein>
    <submittedName>
        <fullName evidence="1">Uncharacterized protein</fullName>
    </submittedName>
</protein>
<dbReference type="AlphaFoldDB" id="A0A0F8X7C5"/>
<organism evidence="1">
    <name type="scientific">marine sediment metagenome</name>
    <dbReference type="NCBI Taxonomy" id="412755"/>
    <lineage>
        <taxon>unclassified sequences</taxon>
        <taxon>metagenomes</taxon>
        <taxon>ecological metagenomes</taxon>
    </lineage>
</organism>